<dbReference type="Proteomes" id="UP001318040">
    <property type="component" value="Unplaced"/>
</dbReference>
<keyword evidence="3" id="KW-0808">Transferase</keyword>
<evidence type="ECO:0000313" key="10">
    <source>
        <dbReference type="RefSeq" id="XP_032800128.1"/>
    </source>
</evidence>
<feature type="compositionally biased region" description="Low complexity" evidence="7">
    <location>
        <begin position="368"/>
        <end position="401"/>
    </location>
</feature>
<dbReference type="PROSITE" id="PS50011">
    <property type="entry name" value="PROTEIN_KINASE_DOM"/>
    <property type="match status" value="1"/>
</dbReference>
<protein>
    <submittedName>
        <fullName evidence="10">Mitogen-activated protein kinase 7-like</fullName>
    </submittedName>
</protein>
<dbReference type="PROSITE" id="PS00108">
    <property type="entry name" value="PROTEIN_KINASE_ST"/>
    <property type="match status" value="1"/>
</dbReference>
<organism evidence="9 10">
    <name type="scientific">Petromyzon marinus</name>
    <name type="common">Sea lamprey</name>
    <dbReference type="NCBI Taxonomy" id="7757"/>
    <lineage>
        <taxon>Eukaryota</taxon>
        <taxon>Metazoa</taxon>
        <taxon>Chordata</taxon>
        <taxon>Craniata</taxon>
        <taxon>Vertebrata</taxon>
        <taxon>Cyclostomata</taxon>
        <taxon>Hyperoartia</taxon>
        <taxon>Petromyzontiformes</taxon>
        <taxon>Petromyzontidae</taxon>
        <taxon>Petromyzon</taxon>
    </lineage>
</organism>
<reference evidence="10" key="1">
    <citation type="submission" date="2025-08" db="UniProtKB">
        <authorList>
            <consortium name="RefSeq"/>
        </authorList>
    </citation>
    <scope>IDENTIFICATION</scope>
    <source>
        <tissue evidence="10">Sperm</tissue>
    </source>
</reference>
<evidence type="ECO:0000256" key="7">
    <source>
        <dbReference type="SAM" id="MobiDB-lite"/>
    </source>
</evidence>
<feature type="domain" description="Protein kinase" evidence="8">
    <location>
        <begin position="1"/>
        <end position="259"/>
    </location>
</feature>
<dbReference type="Pfam" id="PF00069">
    <property type="entry name" value="Pkinase"/>
    <property type="match status" value="1"/>
</dbReference>
<dbReference type="SUPFAM" id="SSF56112">
    <property type="entry name" value="Protein kinase-like (PK-like)"/>
    <property type="match status" value="1"/>
</dbReference>
<dbReference type="InterPro" id="IPR050117">
    <property type="entry name" value="MAPK"/>
</dbReference>
<evidence type="ECO:0000313" key="9">
    <source>
        <dbReference type="Proteomes" id="UP001318040"/>
    </source>
</evidence>
<keyword evidence="4" id="KW-0547">Nucleotide-binding</keyword>
<name>A0AAJ7SIN9_PETMA</name>
<dbReference type="SUPFAM" id="SSF81995">
    <property type="entry name" value="beta-sandwich domain of Sec23/24"/>
    <property type="match status" value="1"/>
</dbReference>
<keyword evidence="5" id="KW-0418">Kinase</keyword>
<evidence type="ECO:0000256" key="3">
    <source>
        <dbReference type="ARBA" id="ARBA00022679"/>
    </source>
</evidence>
<evidence type="ECO:0000256" key="2">
    <source>
        <dbReference type="ARBA" id="ARBA00022527"/>
    </source>
</evidence>
<dbReference type="GO" id="GO:0004674">
    <property type="term" value="F:protein serine/threonine kinase activity"/>
    <property type="evidence" value="ECO:0007669"/>
    <property type="project" value="UniProtKB-KW"/>
</dbReference>
<dbReference type="PANTHER" id="PTHR24055">
    <property type="entry name" value="MITOGEN-ACTIVATED PROTEIN KINASE"/>
    <property type="match status" value="1"/>
</dbReference>
<comment type="cofactor">
    <cofactor evidence="1">
        <name>Mg(2+)</name>
        <dbReference type="ChEBI" id="CHEBI:18420"/>
    </cofactor>
</comment>
<feature type="compositionally biased region" description="Low complexity" evidence="7">
    <location>
        <begin position="321"/>
        <end position="342"/>
    </location>
</feature>
<dbReference type="RefSeq" id="XP_032800128.1">
    <property type="nucleotide sequence ID" value="XM_032944237.1"/>
</dbReference>
<sequence length="490" mass="53039">MLLHFKHDNVIAIRDLLLPQDPRNFKDVYVVLDLMESDLHQIIHSSQSLSAEHVRYFLYQLLRGLKFVHSARVLHRDLKPSNLLVNETCELKIGDFGMARGMASLSPGGHQAQPDSENCLMTEYVATRWYRAPELMLALHHYTQAVDMWSVGCIFAEMLSRRQLFPGRNYLHQLQLILAVLGTPPPELTQAIGAERVRAYVLSLPPRSPAPLGPLLGGSAVAAAAASCDPQAVELLGLLLRLSPGERPSAAAALSHPYLAQYHDSSDEPDCVPAFDFSFDRPTLSRHEARDAVLTEIQAFHAKREGIQRKITVRPHLRPASSSSSSISSGISSGIISGGSSSRHSNGDGGCTFGVGSGKHSHAHQQHHQQQQQHHQQQQQHQQQHQQQQHQQQQHQQQQQQPSARAGVDDAYGGDVDMPSASSVCSMDLGLAALEPKSPLGMSRDAGAAEDVPAEASTAPPAAHAASQPTSSSSSSSSSSSTTASTSISS</sequence>
<keyword evidence="9" id="KW-1185">Reference proteome</keyword>
<keyword evidence="2" id="KW-0723">Serine/threonine-protein kinase</keyword>
<dbReference type="InterPro" id="IPR011009">
    <property type="entry name" value="Kinase-like_dom_sf"/>
</dbReference>
<dbReference type="Gene3D" id="1.10.510.10">
    <property type="entry name" value="Transferase(Phosphotransferase) domain 1"/>
    <property type="match status" value="1"/>
</dbReference>
<dbReference type="InterPro" id="IPR008271">
    <property type="entry name" value="Ser/Thr_kinase_AS"/>
</dbReference>
<proteinExistence type="predicted"/>
<feature type="compositionally biased region" description="Low complexity" evidence="7">
    <location>
        <begin position="454"/>
        <end position="490"/>
    </location>
</feature>
<feature type="region of interest" description="Disordered" evidence="7">
    <location>
        <begin position="437"/>
        <end position="490"/>
    </location>
</feature>
<dbReference type="SMART" id="SM00220">
    <property type="entry name" value="S_TKc"/>
    <property type="match status" value="1"/>
</dbReference>
<evidence type="ECO:0000256" key="6">
    <source>
        <dbReference type="ARBA" id="ARBA00022840"/>
    </source>
</evidence>
<dbReference type="AlphaFoldDB" id="A0AAJ7SIN9"/>
<keyword evidence="6" id="KW-0067">ATP-binding</keyword>
<dbReference type="FunFam" id="1.10.510.10:FF:000040">
    <property type="entry name" value="Mitogen-activated protein kinase"/>
    <property type="match status" value="1"/>
</dbReference>
<accession>A0AAJ7SIN9</accession>
<dbReference type="Gene3D" id="3.30.200.20">
    <property type="entry name" value="Phosphorylase Kinase, domain 1"/>
    <property type="match status" value="1"/>
</dbReference>
<feature type="non-terminal residue" evidence="10">
    <location>
        <position position="490"/>
    </location>
</feature>
<evidence type="ECO:0000259" key="8">
    <source>
        <dbReference type="PROSITE" id="PS50011"/>
    </source>
</evidence>
<evidence type="ECO:0000256" key="1">
    <source>
        <dbReference type="ARBA" id="ARBA00001946"/>
    </source>
</evidence>
<dbReference type="GO" id="GO:0005524">
    <property type="term" value="F:ATP binding"/>
    <property type="evidence" value="ECO:0007669"/>
    <property type="project" value="UniProtKB-KW"/>
</dbReference>
<dbReference type="InterPro" id="IPR000719">
    <property type="entry name" value="Prot_kinase_dom"/>
</dbReference>
<feature type="region of interest" description="Disordered" evidence="7">
    <location>
        <begin position="310"/>
        <end position="419"/>
    </location>
</feature>
<dbReference type="KEGG" id="pmrn:116937143"/>
<evidence type="ECO:0000256" key="4">
    <source>
        <dbReference type="ARBA" id="ARBA00022741"/>
    </source>
</evidence>
<gene>
    <name evidence="10" type="primary">LOC116937143</name>
</gene>
<feature type="compositionally biased region" description="Gly residues" evidence="7">
    <location>
        <begin position="347"/>
        <end position="357"/>
    </location>
</feature>
<evidence type="ECO:0000256" key="5">
    <source>
        <dbReference type="ARBA" id="ARBA00022777"/>
    </source>
</evidence>